<keyword evidence="7" id="KW-0963">Cytoplasm</keyword>
<keyword evidence="1 7" id="KW-0028">Amino-acid biosynthesis</keyword>
<dbReference type="Proteomes" id="UP000632828">
    <property type="component" value="Unassembled WGS sequence"/>
</dbReference>
<evidence type="ECO:0000256" key="4">
    <source>
        <dbReference type="ARBA" id="ARBA00022777"/>
    </source>
</evidence>
<feature type="binding site" evidence="7">
    <location>
        <position position="81"/>
    </location>
    <ligand>
        <name>substrate</name>
    </ligand>
</feature>
<proteinExistence type="inferred from homology"/>
<dbReference type="EC" id="2.7.1.71" evidence="7"/>
<keyword evidence="7" id="KW-0460">Magnesium</keyword>
<feature type="binding site" evidence="7">
    <location>
        <position position="139"/>
    </location>
    <ligand>
        <name>substrate</name>
    </ligand>
</feature>
<comment type="catalytic activity">
    <reaction evidence="7">
        <text>shikimate + ATP = 3-phosphoshikimate + ADP + H(+)</text>
        <dbReference type="Rhea" id="RHEA:13121"/>
        <dbReference type="ChEBI" id="CHEBI:15378"/>
        <dbReference type="ChEBI" id="CHEBI:30616"/>
        <dbReference type="ChEBI" id="CHEBI:36208"/>
        <dbReference type="ChEBI" id="CHEBI:145989"/>
        <dbReference type="ChEBI" id="CHEBI:456216"/>
        <dbReference type="EC" id="2.7.1.71"/>
    </reaction>
</comment>
<comment type="similarity">
    <text evidence="7">Belongs to the shikimate kinase family.</text>
</comment>
<comment type="cofactor">
    <cofactor evidence="7">
        <name>Mg(2+)</name>
        <dbReference type="ChEBI" id="CHEBI:18420"/>
    </cofactor>
    <text evidence="7">Binds 1 Mg(2+) ion per subunit.</text>
</comment>
<accession>A0A8J6QPI2</accession>
<feature type="binding site" evidence="7">
    <location>
        <begin position="13"/>
        <end position="18"/>
    </location>
    <ligand>
        <name>ATP</name>
        <dbReference type="ChEBI" id="CHEBI:30616"/>
    </ligand>
</feature>
<evidence type="ECO:0000256" key="6">
    <source>
        <dbReference type="ARBA" id="ARBA00023141"/>
    </source>
</evidence>
<dbReference type="GO" id="GO:0009423">
    <property type="term" value="P:chorismate biosynthetic process"/>
    <property type="evidence" value="ECO:0007669"/>
    <property type="project" value="UniProtKB-UniRule"/>
</dbReference>
<evidence type="ECO:0000256" key="3">
    <source>
        <dbReference type="ARBA" id="ARBA00022741"/>
    </source>
</evidence>
<comment type="function">
    <text evidence="7">Catalyzes the specific phosphorylation of the 3-hydroxyl group of shikimic acid using ATP as a cosubstrate.</text>
</comment>
<comment type="subunit">
    <text evidence="7">Monomer.</text>
</comment>
<keyword evidence="5 7" id="KW-0067">ATP-binding</keyword>
<sequence>MSQTNIILTGFMGSGKSTVGRALAARLGATLIDTDQVIEQRTNCRISEIFARQGEAAFRLMEADLARELAARHDLVIATGGGFFTNQENISALQQSGRIFCLTATPQDILNRVKKQGQIRPLLQQSNPLEQINQLLRERESVYRQFPQIPTSGQTIDQVVDTIINLMTSDSY</sequence>
<feature type="binding site" evidence="7">
    <location>
        <position position="35"/>
    </location>
    <ligand>
        <name>substrate</name>
    </ligand>
</feature>
<comment type="pathway">
    <text evidence="7">Metabolic intermediate biosynthesis; chorismate biosynthesis; chorismate from D-erythrose 4-phosphate and phosphoenolpyruvate: step 5/7.</text>
</comment>
<dbReference type="GO" id="GO:0000287">
    <property type="term" value="F:magnesium ion binding"/>
    <property type="evidence" value="ECO:0007669"/>
    <property type="project" value="UniProtKB-UniRule"/>
</dbReference>
<evidence type="ECO:0000256" key="7">
    <source>
        <dbReference type="HAMAP-Rule" id="MF_00109"/>
    </source>
</evidence>
<dbReference type="PANTHER" id="PTHR21087:SF16">
    <property type="entry name" value="SHIKIMATE KINASE 1, CHLOROPLASTIC"/>
    <property type="match status" value="1"/>
</dbReference>
<comment type="caution">
    <text evidence="8">The sequence shown here is derived from an EMBL/GenBank/DDBJ whole genome shotgun (WGS) entry which is preliminary data.</text>
</comment>
<dbReference type="InterPro" id="IPR027417">
    <property type="entry name" value="P-loop_NTPase"/>
</dbReference>
<protein>
    <recommendedName>
        <fullName evidence="7">Shikimate kinase</fullName>
        <shortName evidence="7">SK</shortName>
        <ecNumber evidence="7">2.7.1.71</ecNumber>
    </recommendedName>
</protein>
<comment type="subcellular location">
    <subcellularLocation>
        <location evidence="7">Cytoplasm</location>
    </subcellularLocation>
</comment>
<organism evidence="8 9">
    <name type="scientific">Pelovirga terrestris</name>
    <dbReference type="NCBI Taxonomy" id="2771352"/>
    <lineage>
        <taxon>Bacteria</taxon>
        <taxon>Pseudomonadati</taxon>
        <taxon>Thermodesulfobacteriota</taxon>
        <taxon>Desulfuromonadia</taxon>
        <taxon>Geobacterales</taxon>
        <taxon>Geobacteraceae</taxon>
        <taxon>Pelovirga</taxon>
    </lineage>
</organism>
<gene>
    <name evidence="7" type="primary">aroK</name>
    <name evidence="8" type="ORF">ICT70_02115</name>
</gene>
<dbReference type="GO" id="GO:0009073">
    <property type="term" value="P:aromatic amino acid family biosynthetic process"/>
    <property type="evidence" value="ECO:0007669"/>
    <property type="project" value="UniProtKB-KW"/>
</dbReference>
<keyword evidence="2 7" id="KW-0808">Transferase</keyword>
<feature type="binding site" evidence="7">
    <location>
        <position position="17"/>
    </location>
    <ligand>
        <name>Mg(2+)</name>
        <dbReference type="ChEBI" id="CHEBI:18420"/>
    </ligand>
</feature>
<feature type="binding site" evidence="7">
    <location>
        <position position="59"/>
    </location>
    <ligand>
        <name>substrate</name>
    </ligand>
</feature>
<dbReference type="Pfam" id="PF01202">
    <property type="entry name" value="SKI"/>
    <property type="match status" value="1"/>
</dbReference>
<dbReference type="GO" id="GO:0005524">
    <property type="term" value="F:ATP binding"/>
    <property type="evidence" value="ECO:0007669"/>
    <property type="project" value="UniProtKB-UniRule"/>
</dbReference>
<dbReference type="GO" id="GO:0004765">
    <property type="term" value="F:shikimate kinase activity"/>
    <property type="evidence" value="ECO:0007669"/>
    <property type="project" value="UniProtKB-UniRule"/>
</dbReference>
<evidence type="ECO:0000256" key="5">
    <source>
        <dbReference type="ARBA" id="ARBA00022840"/>
    </source>
</evidence>
<dbReference type="InterPro" id="IPR031322">
    <property type="entry name" value="Shikimate/glucono_kinase"/>
</dbReference>
<evidence type="ECO:0000256" key="2">
    <source>
        <dbReference type="ARBA" id="ARBA00022679"/>
    </source>
</evidence>
<dbReference type="AlphaFoldDB" id="A0A8J6QPI2"/>
<keyword evidence="9" id="KW-1185">Reference proteome</keyword>
<name>A0A8J6QPI2_9BACT</name>
<dbReference type="PRINTS" id="PR01100">
    <property type="entry name" value="SHIKIMTKNASE"/>
</dbReference>
<comment type="caution">
    <text evidence="7">Lacks conserved residue(s) required for the propagation of feature annotation.</text>
</comment>
<dbReference type="InterPro" id="IPR000623">
    <property type="entry name" value="Shikimate_kinase/TSH1"/>
</dbReference>
<evidence type="ECO:0000313" key="8">
    <source>
        <dbReference type="EMBL" id="MBD1399460.1"/>
    </source>
</evidence>
<reference evidence="8" key="1">
    <citation type="submission" date="2020-09" db="EMBL/GenBank/DDBJ databases">
        <title>Pelobacter alkaliphilus sp. nov., a novel anaerobic arsenate-reducing bacterium from terrestrial mud volcano.</title>
        <authorList>
            <person name="Khomyakova M.A."/>
            <person name="Merkel A.Y."/>
            <person name="Slobodkin A.I."/>
        </authorList>
    </citation>
    <scope>NUCLEOTIDE SEQUENCE</scope>
    <source>
        <strain evidence="8">M08fum</strain>
    </source>
</reference>
<keyword evidence="3 7" id="KW-0547">Nucleotide-binding</keyword>
<keyword evidence="4 7" id="KW-0418">Kinase</keyword>
<dbReference type="CDD" id="cd00464">
    <property type="entry name" value="SK"/>
    <property type="match status" value="1"/>
</dbReference>
<dbReference type="RefSeq" id="WP_191153735.1">
    <property type="nucleotide sequence ID" value="NZ_JACWUN010000002.1"/>
</dbReference>
<dbReference type="Gene3D" id="3.40.50.300">
    <property type="entry name" value="P-loop containing nucleotide triphosphate hydrolases"/>
    <property type="match status" value="1"/>
</dbReference>
<keyword evidence="6 7" id="KW-0057">Aromatic amino acid biosynthesis</keyword>
<dbReference type="PANTHER" id="PTHR21087">
    <property type="entry name" value="SHIKIMATE KINASE"/>
    <property type="match status" value="1"/>
</dbReference>
<dbReference type="SUPFAM" id="SSF52540">
    <property type="entry name" value="P-loop containing nucleoside triphosphate hydrolases"/>
    <property type="match status" value="1"/>
</dbReference>
<evidence type="ECO:0000313" key="9">
    <source>
        <dbReference type="Proteomes" id="UP000632828"/>
    </source>
</evidence>
<evidence type="ECO:0000256" key="1">
    <source>
        <dbReference type="ARBA" id="ARBA00022605"/>
    </source>
</evidence>
<dbReference type="EMBL" id="JACWUN010000002">
    <property type="protein sequence ID" value="MBD1399460.1"/>
    <property type="molecule type" value="Genomic_DNA"/>
</dbReference>
<dbReference type="GO" id="GO:0008652">
    <property type="term" value="P:amino acid biosynthetic process"/>
    <property type="evidence" value="ECO:0007669"/>
    <property type="project" value="UniProtKB-KW"/>
</dbReference>
<dbReference type="GO" id="GO:0005829">
    <property type="term" value="C:cytosol"/>
    <property type="evidence" value="ECO:0007669"/>
    <property type="project" value="TreeGrafter"/>
</dbReference>
<dbReference type="HAMAP" id="MF_00109">
    <property type="entry name" value="Shikimate_kinase"/>
    <property type="match status" value="1"/>
</dbReference>
<feature type="binding site" evidence="7">
    <location>
        <position position="120"/>
    </location>
    <ligand>
        <name>ATP</name>
        <dbReference type="ChEBI" id="CHEBI:30616"/>
    </ligand>
</feature>
<dbReference type="UniPathway" id="UPA00053">
    <property type="reaction ID" value="UER00088"/>
</dbReference>
<keyword evidence="7" id="KW-0479">Metal-binding</keyword>